<organism evidence="1 2">
    <name type="scientific">Datura stramonium</name>
    <name type="common">Jimsonweed</name>
    <name type="synonym">Common thornapple</name>
    <dbReference type="NCBI Taxonomy" id="4076"/>
    <lineage>
        <taxon>Eukaryota</taxon>
        <taxon>Viridiplantae</taxon>
        <taxon>Streptophyta</taxon>
        <taxon>Embryophyta</taxon>
        <taxon>Tracheophyta</taxon>
        <taxon>Spermatophyta</taxon>
        <taxon>Magnoliopsida</taxon>
        <taxon>eudicotyledons</taxon>
        <taxon>Gunneridae</taxon>
        <taxon>Pentapetalae</taxon>
        <taxon>asterids</taxon>
        <taxon>lamiids</taxon>
        <taxon>Solanales</taxon>
        <taxon>Solanaceae</taxon>
        <taxon>Solanoideae</taxon>
        <taxon>Datureae</taxon>
        <taxon>Datura</taxon>
    </lineage>
</organism>
<accession>A0ABS8THH2</accession>
<protein>
    <submittedName>
        <fullName evidence="1">Uncharacterized protein</fullName>
    </submittedName>
</protein>
<proteinExistence type="predicted"/>
<keyword evidence="2" id="KW-1185">Reference proteome</keyword>
<evidence type="ECO:0000313" key="2">
    <source>
        <dbReference type="Proteomes" id="UP000823775"/>
    </source>
</evidence>
<comment type="caution">
    <text evidence="1">The sequence shown here is derived from an EMBL/GenBank/DDBJ whole genome shotgun (WGS) entry which is preliminary data.</text>
</comment>
<evidence type="ECO:0000313" key="1">
    <source>
        <dbReference type="EMBL" id="MCD7470593.1"/>
    </source>
</evidence>
<gene>
    <name evidence="1" type="ORF">HAX54_010572</name>
</gene>
<dbReference type="EMBL" id="JACEIK010001587">
    <property type="protein sequence ID" value="MCD7470593.1"/>
    <property type="molecule type" value="Genomic_DNA"/>
</dbReference>
<sequence length="112" mass="12415">MMLARLKHPKYSALLVHVGKSMVWCIVTLNMQKDQRVWPGDKIDLVPLKLAVKQALDVAEGDGIYQLRMTPETGTYRWDGPAGCLTLESSLYPIILFQSLASLAKANTTLAV</sequence>
<dbReference type="Proteomes" id="UP000823775">
    <property type="component" value="Unassembled WGS sequence"/>
</dbReference>
<reference evidence="1 2" key="1">
    <citation type="journal article" date="2021" name="BMC Genomics">
        <title>Datura genome reveals duplications of psychoactive alkaloid biosynthetic genes and high mutation rate following tissue culture.</title>
        <authorList>
            <person name="Rajewski A."/>
            <person name="Carter-House D."/>
            <person name="Stajich J."/>
            <person name="Litt A."/>
        </authorList>
    </citation>
    <scope>NUCLEOTIDE SEQUENCE [LARGE SCALE GENOMIC DNA]</scope>
    <source>
        <strain evidence="1">AR-01</strain>
    </source>
</reference>
<name>A0ABS8THH2_DATST</name>